<dbReference type="GO" id="GO:0010468">
    <property type="term" value="P:regulation of gene expression"/>
    <property type="evidence" value="ECO:0007669"/>
    <property type="project" value="TreeGrafter"/>
</dbReference>
<proteinExistence type="predicted"/>
<keyword evidence="11" id="KW-1185">Reference proteome</keyword>
<dbReference type="AlphaFoldDB" id="M2RRU9"/>
<dbReference type="PROSITE" id="PS50157">
    <property type="entry name" value="ZINC_FINGER_C2H2_2"/>
    <property type="match status" value="2"/>
</dbReference>
<evidence type="ECO:0000256" key="3">
    <source>
        <dbReference type="ARBA" id="ARBA00022737"/>
    </source>
</evidence>
<evidence type="ECO:0000256" key="2">
    <source>
        <dbReference type="ARBA" id="ARBA00022723"/>
    </source>
</evidence>
<dbReference type="InterPro" id="IPR013087">
    <property type="entry name" value="Znf_C2H2_type"/>
</dbReference>
<keyword evidence="2" id="KW-0479">Metal-binding</keyword>
<feature type="domain" description="C2H2-type" evidence="9">
    <location>
        <begin position="136"/>
        <end position="166"/>
    </location>
</feature>
<gene>
    <name evidence="10" type="ORF">CERSUDRAFT_110198</name>
</gene>
<dbReference type="Proteomes" id="UP000016930">
    <property type="component" value="Unassembled WGS sequence"/>
</dbReference>
<organism evidence="10 11">
    <name type="scientific">Ceriporiopsis subvermispora (strain B)</name>
    <name type="common">White-rot fungus</name>
    <name type="synonym">Gelatoporia subvermispora</name>
    <dbReference type="NCBI Taxonomy" id="914234"/>
    <lineage>
        <taxon>Eukaryota</taxon>
        <taxon>Fungi</taxon>
        <taxon>Dikarya</taxon>
        <taxon>Basidiomycota</taxon>
        <taxon>Agaricomycotina</taxon>
        <taxon>Agaricomycetes</taxon>
        <taxon>Polyporales</taxon>
        <taxon>Gelatoporiaceae</taxon>
        <taxon>Gelatoporia</taxon>
    </lineage>
</organism>
<feature type="region of interest" description="Disordered" evidence="8">
    <location>
        <begin position="1"/>
        <end position="104"/>
    </location>
</feature>
<keyword evidence="5" id="KW-0862">Zinc</keyword>
<dbReference type="PANTHER" id="PTHR16515:SF49">
    <property type="entry name" value="GASTRULA ZINC FINGER PROTEIN XLCGF49.1-LIKE-RELATED"/>
    <property type="match status" value="1"/>
</dbReference>
<evidence type="ECO:0000256" key="6">
    <source>
        <dbReference type="ARBA" id="ARBA00023242"/>
    </source>
</evidence>
<accession>M2RRU9</accession>
<dbReference type="GO" id="GO:0005634">
    <property type="term" value="C:nucleus"/>
    <property type="evidence" value="ECO:0007669"/>
    <property type="project" value="UniProtKB-SubCell"/>
</dbReference>
<evidence type="ECO:0000256" key="1">
    <source>
        <dbReference type="ARBA" id="ARBA00004123"/>
    </source>
</evidence>
<dbReference type="STRING" id="914234.M2RRU9"/>
<dbReference type="Pfam" id="PF00096">
    <property type="entry name" value="zf-C2H2"/>
    <property type="match status" value="2"/>
</dbReference>
<evidence type="ECO:0000313" key="11">
    <source>
        <dbReference type="Proteomes" id="UP000016930"/>
    </source>
</evidence>
<protein>
    <recommendedName>
        <fullName evidence="9">C2H2-type domain-containing protein</fullName>
    </recommendedName>
</protein>
<dbReference type="SUPFAM" id="SSF57667">
    <property type="entry name" value="beta-beta-alpha zinc fingers"/>
    <property type="match status" value="1"/>
</dbReference>
<dbReference type="GO" id="GO:0008270">
    <property type="term" value="F:zinc ion binding"/>
    <property type="evidence" value="ECO:0007669"/>
    <property type="project" value="UniProtKB-KW"/>
</dbReference>
<dbReference type="SMART" id="SM00355">
    <property type="entry name" value="ZnF_C2H2"/>
    <property type="match status" value="2"/>
</dbReference>
<dbReference type="PROSITE" id="PS00028">
    <property type="entry name" value="ZINC_FINGER_C2H2_1"/>
    <property type="match status" value="2"/>
</dbReference>
<evidence type="ECO:0000256" key="8">
    <source>
        <dbReference type="SAM" id="MobiDB-lite"/>
    </source>
</evidence>
<comment type="subcellular location">
    <subcellularLocation>
        <location evidence="1">Nucleus</location>
    </subcellularLocation>
</comment>
<dbReference type="EMBL" id="KB445791">
    <property type="protein sequence ID" value="EMD41626.1"/>
    <property type="molecule type" value="Genomic_DNA"/>
</dbReference>
<keyword evidence="3" id="KW-0677">Repeat</keyword>
<evidence type="ECO:0000259" key="9">
    <source>
        <dbReference type="PROSITE" id="PS50157"/>
    </source>
</evidence>
<feature type="compositionally biased region" description="Low complexity" evidence="8">
    <location>
        <begin position="24"/>
        <end position="51"/>
    </location>
</feature>
<dbReference type="HOGENOM" id="CLU_1354444_0_0_1"/>
<evidence type="ECO:0000256" key="7">
    <source>
        <dbReference type="PROSITE-ProRule" id="PRU00042"/>
    </source>
</evidence>
<dbReference type="PANTHER" id="PTHR16515">
    <property type="entry name" value="PR DOMAIN ZINC FINGER PROTEIN"/>
    <property type="match status" value="1"/>
</dbReference>
<evidence type="ECO:0000256" key="4">
    <source>
        <dbReference type="ARBA" id="ARBA00022771"/>
    </source>
</evidence>
<keyword evidence="4 7" id="KW-0863">Zinc-finger</keyword>
<evidence type="ECO:0000313" key="10">
    <source>
        <dbReference type="EMBL" id="EMD41626.1"/>
    </source>
</evidence>
<feature type="compositionally biased region" description="Low complexity" evidence="8">
    <location>
        <begin position="76"/>
        <end position="87"/>
    </location>
</feature>
<sequence length="202" mass="22135">MEFQRMAMPTHDDSAFGTIPPSPSIRSSPSSVPNISHYSPSSFSSPRGSFSDYEPAQPQQYASAGARSVPIQDNTSHASSVQSMSHSASHRSIRPDAMQDDPKRKYQCPNCSRAFVRAFNLKTHLQTHDPNRAKPYACTYKSCGRSFSRKHDLTRHNVSIHRAEAGSGDSVGVGNSDREWCDSCGKSYGKGKDKGCDCDDAK</sequence>
<dbReference type="InterPro" id="IPR050331">
    <property type="entry name" value="Zinc_finger"/>
</dbReference>
<name>M2RRU9_CERS8</name>
<reference evidence="10 11" key="1">
    <citation type="journal article" date="2012" name="Proc. Natl. Acad. Sci. U.S.A.">
        <title>Comparative genomics of Ceriporiopsis subvermispora and Phanerochaete chrysosporium provide insight into selective ligninolysis.</title>
        <authorList>
            <person name="Fernandez-Fueyo E."/>
            <person name="Ruiz-Duenas F.J."/>
            <person name="Ferreira P."/>
            <person name="Floudas D."/>
            <person name="Hibbett D.S."/>
            <person name="Canessa P."/>
            <person name="Larrondo L.F."/>
            <person name="James T.Y."/>
            <person name="Seelenfreund D."/>
            <person name="Lobos S."/>
            <person name="Polanco R."/>
            <person name="Tello M."/>
            <person name="Honda Y."/>
            <person name="Watanabe T."/>
            <person name="Watanabe T."/>
            <person name="Ryu J.S."/>
            <person name="Kubicek C.P."/>
            <person name="Schmoll M."/>
            <person name="Gaskell J."/>
            <person name="Hammel K.E."/>
            <person name="St John F.J."/>
            <person name="Vanden Wymelenberg A."/>
            <person name="Sabat G."/>
            <person name="Splinter BonDurant S."/>
            <person name="Syed K."/>
            <person name="Yadav J.S."/>
            <person name="Doddapaneni H."/>
            <person name="Subramanian V."/>
            <person name="Lavin J.L."/>
            <person name="Oguiza J.A."/>
            <person name="Perez G."/>
            <person name="Pisabarro A.G."/>
            <person name="Ramirez L."/>
            <person name="Santoyo F."/>
            <person name="Master E."/>
            <person name="Coutinho P.M."/>
            <person name="Henrissat B."/>
            <person name="Lombard V."/>
            <person name="Magnuson J.K."/>
            <person name="Kuees U."/>
            <person name="Hori C."/>
            <person name="Igarashi K."/>
            <person name="Samejima M."/>
            <person name="Held B.W."/>
            <person name="Barry K.W."/>
            <person name="LaButti K.M."/>
            <person name="Lapidus A."/>
            <person name="Lindquist E.A."/>
            <person name="Lucas S.M."/>
            <person name="Riley R."/>
            <person name="Salamov A.A."/>
            <person name="Hoffmeister D."/>
            <person name="Schwenk D."/>
            <person name="Hadar Y."/>
            <person name="Yarden O."/>
            <person name="de Vries R.P."/>
            <person name="Wiebenga A."/>
            <person name="Stenlid J."/>
            <person name="Eastwood D."/>
            <person name="Grigoriev I.V."/>
            <person name="Berka R.M."/>
            <person name="Blanchette R.A."/>
            <person name="Kersten P."/>
            <person name="Martinez A.T."/>
            <person name="Vicuna R."/>
            <person name="Cullen D."/>
        </authorList>
    </citation>
    <scope>NUCLEOTIDE SEQUENCE [LARGE SCALE GENOMIC DNA]</scope>
    <source>
        <strain evidence="10 11">B</strain>
    </source>
</reference>
<evidence type="ECO:0000256" key="5">
    <source>
        <dbReference type="ARBA" id="ARBA00022833"/>
    </source>
</evidence>
<keyword evidence="6" id="KW-0539">Nucleus</keyword>
<dbReference type="InterPro" id="IPR036236">
    <property type="entry name" value="Znf_C2H2_sf"/>
</dbReference>
<dbReference type="Gene3D" id="3.30.160.60">
    <property type="entry name" value="Classic Zinc Finger"/>
    <property type="match status" value="2"/>
</dbReference>
<dbReference type="OrthoDB" id="8117402at2759"/>
<feature type="domain" description="C2H2-type" evidence="9">
    <location>
        <begin position="106"/>
        <end position="133"/>
    </location>
</feature>